<proteinExistence type="predicted"/>
<evidence type="ECO:0000256" key="4">
    <source>
        <dbReference type="ARBA" id="ARBA00022989"/>
    </source>
</evidence>
<evidence type="ECO:0000256" key="2">
    <source>
        <dbReference type="ARBA" id="ARBA00022475"/>
    </source>
</evidence>
<evidence type="ECO:0000256" key="5">
    <source>
        <dbReference type="ARBA" id="ARBA00023136"/>
    </source>
</evidence>
<sequence length="325" mass="36946">MPISKKILVIFIKILILVLTCWFVYSKLTQPDSIHKIEAFTKTRFTPRVISYFIIVIYLAYLNLLLETLKWRYLVQKVEVMPWKRTIESILAGLTLAVFTPSRIGEFGGRVLYLNPENRVQGVLSMGVGSLSQMMVTNVAGVIGLVFFIKIFVPVNTVVMIAIAFAAVLISAGFILLMLNIRWFYIILDSFSFLHKFKKNFRVLLRYNKAELLNVFGISLLRYLVFSMQYYLLINLFIPQVTYPMSMMLISVIYMVQSILPTFAFFDIGVRGAAATYFFGFLVGDAEAVNVLAAAFGVWLLNLIIPSLLGVYFVLKANFFSATTD</sequence>
<evidence type="ECO:0000313" key="7">
    <source>
        <dbReference type="EMBL" id="POY34747.1"/>
    </source>
</evidence>
<feature type="transmembrane region" description="Helical" evidence="6">
    <location>
        <begin position="212"/>
        <end position="231"/>
    </location>
</feature>
<accession>A0A2S4ZXM5</accession>
<comment type="caution">
    <text evidence="7">The sequence shown here is derived from an EMBL/GenBank/DDBJ whole genome shotgun (WGS) entry which is preliminary data.</text>
</comment>
<evidence type="ECO:0000256" key="1">
    <source>
        <dbReference type="ARBA" id="ARBA00004651"/>
    </source>
</evidence>
<feature type="transmembrane region" description="Helical" evidence="6">
    <location>
        <begin position="159"/>
        <end position="191"/>
    </location>
</feature>
<keyword evidence="8" id="KW-1185">Reference proteome</keyword>
<dbReference type="RefSeq" id="WP_103790674.1">
    <property type="nucleotide sequence ID" value="NZ_PQVF01000019.1"/>
</dbReference>
<keyword evidence="3 6" id="KW-0812">Transmembrane</keyword>
<dbReference type="Proteomes" id="UP000236893">
    <property type="component" value="Unassembled WGS sequence"/>
</dbReference>
<comment type="subcellular location">
    <subcellularLocation>
        <location evidence="1">Cell membrane</location>
        <topology evidence="1">Multi-pass membrane protein</topology>
    </subcellularLocation>
</comment>
<evidence type="ECO:0000256" key="6">
    <source>
        <dbReference type="SAM" id="Phobius"/>
    </source>
</evidence>
<feature type="transmembrane region" description="Helical" evidence="6">
    <location>
        <begin position="135"/>
        <end position="153"/>
    </location>
</feature>
<protein>
    <recommendedName>
        <fullName evidence="9">Flippase-like domain-containing protein</fullName>
    </recommendedName>
</protein>
<dbReference type="AlphaFoldDB" id="A0A2S4ZXM5"/>
<gene>
    <name evidence="7" type="ORF">C3K47_18615</name>
</gene>
<keyword evidence="5 6" id="KW-0472">Membrane</keyword>
<organism evidence="7 8">
    <name type="scientific">Solitalea longa</name>
    <dbReference type="NCBI Taxonomy" id="2079460"/>
    <lineage>
        <taxon>Bacteria</taxon>
        <taxon>Pseudomonadati</taxon>
        <taxon>Bacteroidota</taxon>
        <taxon>Sphingobacteriia</taxon>
        <taxon>Sphingobacteriales</taxon>
        <taxon>Sphingobacteriaceae</taxon>
        <taxon>Solitalea</taxon>
    </lineage>
</organism>
<keyword evidence="4 6" id="KW-1133">Transmembrane helix</keyword>
<reference evidence="7 8" key="1">
    <citation type="submission" date="2018-01" db="EMBL/GenBank/DDBJ databases">
        <authorList>
            <person name="Gaut B.S."/>
            <person name="Morton B.R."/>
            <person name="Clegg M.T."/>
            <person name="Duvall M.R."/>
        </authorList>
    </citation>
    <scope>NUCLEOTIDE SEQUENCE [LARGE SCALE GENOMIC DNA]</scope>
    <source>
        <strain evidence="7 8">HR-AV</strain>
    </source>
</reference>
<dbReference type="InterPro" id="IPR022791">
    <property type="entry name" value="L-PG_synthase/AglD"/>
</dbReference>
<feature type="transmembrane region" description="Helical" evidence="6">
    <location>
        <begin position="289"/>
        <end position="315"/>
    </location>
</feature>
<dbReference type="GO" id="GO:0005886">
    <property type="term" value="C:plasma membrane"/>
    <property type="evidence" value="ECO:0007669"/>
    <property type="project" value="UniProtKB-SubCell"/>
</dbReference>
<dbReference type="Pfam" id="PF03706">
    <property type="entry name" value="LPG_synthase_TM"/>
    <property type="match status" value="1"/>
</dbReference>
<feature type="transmembrane region" description="Helical" evidence="6">
    <location>
        <begin position="7"/>
        <end position="25"/>
    </location>
</feature>
<dbReference type="EMBL" id="PQVF01000019">
    <property type="protein sequence ID" value="POY34747.1"/>
    <property type="molecule type" value="Genomic_DNA"/>
</dbReference>
<evidence type="ECO:0000313" key="8">
    <source>
        <dbReference type="Proteomes" id="UP000236893"/>
    </source>
</evidence>
<name>A0A2S4ZXM5_9SPHI</name>
<evidence type="ECO:0000256" key="3">
    <source>
        <dbReference type="ARBA" id="ARBA00022692"/>
    </source>
</evidence>
<dbReference type="OrthoDB" id="1121314at2"/>
<evidence type="ECO:0008006" key="9">
    <source>
        <dbReference type="Google" id="ProtNLM"/>
    </source>
</evidence>
<feature type="transmembrane region" description="Helical" evidence="6">
    <location>
        <begin position="45"/>
        <end position="66"/>
    </location>
</feature>
<keyword evidence="2" id="KW-1003">Cell membrane</keyword>